<sequence length="167" mass="18687">MIELKPMPLTQEAFAAFGDVIETENRDSFPINNGSTQRFHQLANIQLDEQGDGIISIFRAQKLTMPYTIKMLEKHPLGSQAFMPLRGVSFLVVVAPKGKENSPHPKTVKAFITNGQQGVNYHRDTWHHPILALHDGDEFLVIDRAGIGNNCDEHFFPEEGPTILLSP</sequence>
<evidence type="ECO:0000256" key="3">
    <source>
        <dbReference type="ARBA" id="ARBA00023239"/>
    </source>
</evidence>
<dbReference type="NCBIfam" id="NF009932">
    <property type="entry name" value="PRK13395.1"/>
    <property type="match status" value="1"/>
</dbReference>
<accession>A0A5P1RBV1</accession>
<reference evidence="6 7" key="1">
    <citation type="journal article" date="2019" name="Biochem. Eng. J.">
        <title>Metabolic engineering of the marine bacteria Neptunomonas concharum for the production of acetoin and meso-2,3-butanediol from acetate.</title>
        <authorList>
            <person name="Li W."/>
            <person name="Pu N."/>
            <person name="Liu C.-X."/>
            <person name="Yuan Q.-P."/>
            <person name="Li Z.-J."/>
        </authorList>
    </citation>
    <scope>NUCLEOTIDE SEQUENCE [LARGE SCALE GENOMIC DNA]</scope>
    <source>
        <strain evidence="6 7">JCM17730</strain>
    </source>
</reference>
<evidence type="ECO:0000313" key="6">
    <source>
        <dbReference type="EMBL" id="QEQ97129.1"/>
    </source>
</evidence>
<comment type="similarity">
    <text evidence="5">Belongs to the ureidoglycolate lyase family.</text>
</comment>
<keyword evidence="3 5" id="KW-0456">Lyase</keyword>
<dbReference type="CDD" id="cd20298">
    <property type="entry name" value="cupin_UAH"/>
    <property type="match status" value="1"/>
</dbReference>
<organism evidence="6 7">
    <name type="scientific">Neptunomonas concharum</name>
    <dbReference type="NCBI Taxonomy" id="1031538"/>
    <lineage>
        <taxon>Bacteria</taxon>
        <taxon>Pseudomonadati</taxon>
        <taxon>Pseudomonadota</taxon>
        <taxon>Gammaproteobacteria</taxon>
        <taxon>Oceanospirillales</taxon>
        <taxon>Oceanospirillaceae</taxon>
        <taxon>Neptunomonas</taxon>
    </lineage>
</organism>
<evidence type="ECO:0000313" key="7">
    <source>
        <dbReference type="Proteomes" id="UP000324760"/>
    </source>
</evidence>
<dbReference type="Gene3D" id="2.60.120.480">
    <property type="entry name" value="Ureidoglycolate hydrolase"/>
    <property type="match status" value="1"/>
</dbReference>
<dbReference type="InterPro" id="IPR007247">
    <property type="entry name" value="Ureidogly_lyase"/>
</dbReference>
<dbReference type="InterPro" id="IPR047233">
    <property type="entry name" value="UAH_cupin"/>
</dbReference>
<dbReference type="GO" id="GO:0000256">
    <property type="term" value="P:allantoin catabolic process"/>
    <property type="evidence" value="ECO:0007669"/>
    <property type="project" value="UniProtKB-UniRule"/>
</dbReference>
<comment type="function">
    <text evidence="5">Catalyzes the catabolism of the allantoin degradation intermediate (S)-ureidoglycolate, generating urea and glyoxylate. Involved in the utilization of allantoin as nitrogen source.</text>
</comment>
<dbReference type="AlphaFoldDB" id="A0A5P1RBV1"/>
<name>A0A5P1RBV1_9GAMM</name>
<dbReference type="UniPathway" id="UPA00395"/>
<comment type="pathway">
    <text evidence="5">Nitrogen metabolism; (S)-allantoin degradation.</text>
</comment>
<evidence type="ECO:0000256" key="5">
    <source>
        <dbReference type="HAMAP-Rule" id="MF_00616"/>
    </source>
</evidence>
<dbReference type="KEGG" id="ncu:F0U83_10625"/>
<dbReference type="GO" id="GO:0006145">
    <property type="term" value="P:purine nucleobase catabolic process"/>
    <property type="evidence" value="ECO:0007669"/>
    <property type="project" value="UniProtKB-UniRule"/>
</dbReference>
<evidence type="ECO:0000256" key="1">
    <source>
        <dbReference type="ARBA" id="ARBA00011738"/>
    </source>
</evidence>
<gene>
    <name evidence="5" type="primary">allA</name>
    <name evidence="6" type="ORF">F0U83_10625</name>
</gene>
<dbReference type="PANTHER" id="PTHR21221:SF1">
    <property type="entry name" value="UREIDOGLYCOLATE LYASE"/>
    <property type="match status" value="1"/>
</dbReference>
<comment type="subunit">
    <text evidence="1 5">Homodimer.</text>
</comment>
<dbReference type="GO" id="GO:0050385">
    <property type="term" value="F:ureidoglycolate lyase activity"/>
    <property type="evidence" value="ECO:0007669"/>
    <property type="project" value="UniProtKB-UniRule"/>
</dbReference>
<evidence type="ECO:0000256" key="2">
    <source>
        <dbReference type="ARBA" id="ARBA00022631"/>
    </source>
</evidence>
<comment type="cofactor">
    <cofactor evidence="5">
        <name>Ni(2+)</name>
        <dbReference type="ChEBI" id="CHEBI:49786"/>
    </cofactor>
</comment>
<dbReference type="InterPro" id="IPR024060">
    <property type="entry name" value="Ureidoglycolate_lyase_dom_sf"/>
</dbReference>
<keyword evidence="2 5" id="KW-0659">Purine metabolism</keyword>
<dbReference type="GO" id="GO:0004848">
    <property type="term" value="F:ureidoglycolate hydrolase activity"/>
    <property type="evidence" value="ECO:0007669"/>
    <property type="project" value="InterPro"/>
</dbReference>
<keyword evidence="7" id="KW-1185">Reference proteome</keyword>
<dbReference type="PANTHER" id="PTHR21221">
    <property type="entry name" value="UREIDOGLYCOLATE HYDROLASE"/>
    <property type="match status" value="1"/>
</dbReference>
<protein>
    <recommendedName>
        <fullName evidence="5">Ureidoglycolate lyase</fullName>
        <ecNumber evidence="5">4.3.2.3</ecNumber>
    </recommendedName>
    <alternativeName>
        <fullName evidence="5">Ureidoglycolatase</fullName>
    </alternativeName>
</protein>
<dbReference type="PIRSF" id="PIRSF017306">
    <property type="entry name" value="Ureidogly_hydro"/>
    <property type="match status" value="1"/>
</dbReference>
<dbReference type="InterPro" id="IPR011051">
    <property type="entry name" value="RmlC_Cupin_sf"/>
</dbReference>
<dbReference type="EC" id="4.3.2.3" evidence="5"/>
<dbReference type="SUPFAM" id="SSF51182">
    <property type="entry name" value="RmlC-like cupins"/>
    <property type="match status" value="1"/>
</dbReference>
<dbReference type="Pfam" id="PF04115">
    <property type="entry name" value="Ureidogly_lyase"/>
    <property type="match status" value="1"/>
</dbReference>
<dbReference type="NCBIfam" id="NF002949">
    <property type="entry name" value="PRK03606.1-2"/>
    <property type="match status" value="1"/>
</dbReference>
<dbReference type="RefSeq" id="WP_138987561.1">
    <property type="nucleotide sequence ID" value="NZ_CP043869.1"/>
</dbReference>
<dbReference type="EMBL" id="CP043869">
    <property type="protein sequence ID" value="QEQ97129.1"/>
    <property type="molecule type" value="Genomic_DNA"/>
</dbReference>
<proteinExistence type="inferred from homology"/>
<comment type="catalytic activity">
    <reaction evidence="4 5">
        <text>(S)-ureidoglycolate = urea + glyoxylate</text>
        <dbReference type="Rhea" id="RHEA:11304"/>
        <dbReference type="ChEBI" id="CHEBI:16199"/>
        <dbReference type="ChEBI" id="CHEBI:36655"/>
        <dbReference type="ChEBI" id="CHEBI:57296"/>
        <dbReference type="EC" id="4.3.2.3"/>
    </reaction>
</comment>
<dbReference type="InterPro" id="IPR023525">
    <property type="entry name" value="Ureidogly_lyase_bac"/>
</dbReference>
<dbReference type="HAMAP" id="MF_00616">
    <property type="entry name" value="Ureidogly_lyase"/>
    <property type="match status" value="1"/>
</dbReference>
<dbReference type="OrthoDB" id="9804602at2"/>
<dbReference type="Proteomes" id="UP000324760">
    <property type="component" value="Chromosome"/>
</dbReference>
<evidence type="ECO:0000256" key="4">
    <source>
        <dbReference type="ARBA" id="ARBA00047684"/>
    </source>
</evidence>